<gene>
    <name evidence="1" type="ORF">EXN66_Car003585</name>
</gene>
<dbReference type="Proteomes" id="UP000503349">
    <property type="component" value="Chromosome 3"/>
</dbReference>
<proteinExistence type="predicted"/>
<name>A0A6G1PCH9_CHAAH</name>
<sequence length="81" mass="8887">MLCVERTDPDALVMVLGDFNKGHLSHKVSRYKQFIKCPTDGGRQFVRLGTHVSDSLSPSSPLLFSLYTNSCTSGHQSASTQ</sequence>
<accession>A0A6G1PCH9</accession>
<organism evidence="1 2">
    <name type="scientific">Channa argus</name>
    <name type="common">Northern snakehead</name>
    <name type="synonym">Ophicephalus argus</name>
    <dbReference type="NCBI Taxonomy" id="215402"/>
    <lineage>
        <taxon>Eukaryota</taxon>
        <taxon>Metazoa</taxon>
        <taxon>Chordata</taxon>
        <taxon>Craniata</taxon>
        <taxon>Vertebrata</taxon>
        <taxon>Euteleostomi</taxon>
        <taxon>Actinopterygii</taxon>
        <taxon>Neopterygii</taxon>
        <taxon>Teleostei</taxon>
        <taxon>Neoteleostei</taxon>
        <taxon>Acanthomorphata</taxon>
        <taxon>Anabantaria</taxon>
        <taxon>Anabantiformes</taxon>
        <taxon>Channoidei</taxon>
        <taxon>Channidae</taxon>
        <taxon>Channa</taxon>
    </lineage>
</organism>
<dbReference type="AlphaFoldDB" id="A0A6G1PCH9"/>
<protein>
    <submittedName>
        <fullName evidence="1">Uncharacterized protein</fullName>
    </submittedName>
</protein>
<keyword evidence="2" id="KW-1185">Reference proteome</keyword>
<reference evidence="1 2" key="1">
    <citation type="submission" date="2019-02" db="EMBL/GenBank/DDBJ databases">
        <title>Opniocepnalus argus genome.</title>
        <authorList>
            <person name="Zhou C."/>
            <person name="Xiao S."/>
        </authorList>
    </citation>
    <scope>NUCLEOTIDE SEQUENCE [LARGE SCALE GENOMIC DNA]</scope>
    <source>
        <strain evidence="1">OARG1902GOOAL</strain>
        <tissue evidence="1">Muscle</tissue>
    </source>
</reference>
<dbReference type="EMBL" id="CM015714">
    <property type="protein sequence ID" value="KAF3687913.1"/>
    <property type="molecule type" value="Genomic_DNA"/>
</dbReference>
<evidence type="ECO:0000313" key="1">
    <source>
        <dbReference type="EMBL" id="KAF3687913.1"/>
    </source>
</evidence>
<reference evidence="2" key="2">
    <citation type="submission" date="2019-02" db="EMBL/GenBank/DDBJ databases">
        <title>Opniocepnalus argus Var Kimnra genome.</title>
        <authorList>
            <person name="Zhou C."/>
            <person name="Xiao S."/>
        </authorList>
    </citation>
    <scope>NUCLEOTIDE SEQUENCE [LARGE SCALE GENOMIC DNA]</scope>
</reference>
<evidence type="ECO:0000313" key="2">
    <source>
        <dbReference type="Proteomes" id="UP000503349"/>
    </source>
</evidence>